<dbReference type="NCBIfam" id="NF006940">
    <property type="entry name" value="PRK09422.1"/>
    <property type="match status" value="1"/>
</dbReference>
<evidence type="ECO:0000259" key="12">
    <source>
        <dbReference type="SMART" id="SM00829"/>
    </source>
</evidence>
<dbReference type="InterPro" id="IPR013149">
    <property type="entry name" value="ADH-like_C"/>
</dbReference>
<dbReference type="GO" id="GO:0008270">
    <property type="term" value="F:zinc ion binding"/>
    <property type="evidence" value="ECO:0007669"/>
    <property type="project" value="InterPro"/>
</dbReference>
<evidence type="ECO:0000256" key="7">
    <source>
        <dbReference type="ARBA" id="ARBA00023002"/>
    </source>
</evidence>
<protein>
    <recommendedName>
        <fullName evidence="4">Alcohol dehydrogenase</fullName>
        <ecNumber evidence="3">1.1.1.1</ecNumber>
    </recommendedName>
</protein>
<dbReference type="Gene3D" id="3.90.180.10">
    <property type="entry name" value="Medium-chain alcohol dehydrogenases, catalytic domain"/>
    <property type="match status" value="1"/>
</dbReference>
<evidence type="ECO:0000313" key="13">
    <source>
        <dbReference type="EMBL" id="VEU78219.1"/>
    </source>
</evidence>
<dbReference type="SUPFAM" id="SSF50129">
    <property type="entry name" value="GroES-like"/>
    <property type="match status" value="1"/>
</dbReference>
<comment type="cofactor">
    <cofactor evidence="1 11">
        <name>Zn(2+)</name>
        <dbReference type="ChEBI" id="CHEBI:29105"/>
    </cofactor>
</comment>
<dbReference type="InterPro" id="IPR013154">
    <property type="entry name" value="ADH-like_N"/>
</dbReference>
<keyword evidence="7 13" id="KW-0560">Oxidoreductase</keyword>
<dbReference type="GO" id="GO:0004022">
    <property type="term" value="F:alcohol dehydrogenase (NAD+) activity"/>
    <property type="evidence" value="ECO:0007669"/>
    <property type="project" value="UniProtKB-EC"/>
</dbReference>
<keyword evidence="5 11" id="KW-0479">Metal-binding</keyword>
<keyword evidence="8" id="KW-0520">NAD</keyword>
<evidence type="ECO:0000256" key="5">
    <source>
        <dbReference type="ARBA" id="ARBA00022723"/>
    </source>
</evidence>
<evidence type="ECO:0000256" key="1">
    <source>
        <dbReference type="ARBA" id="ARBA00001947"/>
    </source>
</evidence>
<evidence type="ECO:0000256" key="2">
    <source>
        <dbReference type="ARBA" id="ARBA00008072"/>
    </source>
</evidence>
<dbReference type="PROSITE" id="PS00059">
    <property type="entry name" value="ADH_ZINC"/>
    <property type="match status" value="1"/>
</dbReference>
<comment type="catalytic activity">
    <reaction evidence="10">
        <text>a primary alcohol + NAD(+) = an aldehyde + NADH + H(+)</text>
        <dbReference type="Rhea" id="RHEA:10736"/>
        <dbReference type="ChEBI" id="CHEBI:15378"/>
        <dbReference type="ChEBI" id="CHEBI:15734"/>
        <dbReference type="ChEBI" id="CHEBI:17478"/>
        <dbReference type="ChEBI" id="CHEBI:57540"/>
        <dbReference type="ChEBI" id="CHEBI:57945"/>
        <dbReference type="EC" id="1.1.1.1"/>
    </reaction>
</comment>
<dbReference type="SUPFAM" id="SSF51735">
    <property type="entry name" value="NAD(P)-binding Rossmann-fold domains"/>
    <property type="match status" value="1"/>
</dbReference>
<dbReference type="PANTHER" id="PTHR42940">
    <property type="entry name" value="ALCOHOL DEHYDROGENASE 1-RELATED"/>
    <property type="match status" value="1"/>
</dbReference>
<dbReference type="AlphaFoldDB" id="A0A449BAK2"/>
<dbReference type="Pfam" id="PF00107">
    <property type="entry name" value="ADH_zinc_N"/>
    <property type="match status" value="1"/>
</dbReference>
<dbReference type="EC" id="1.1.1.1" evidence="3"/>
<dbReference type="InterPro" id="IPR002328">
    <property type="entry name" value="ADH_Zn_CS"/>
</dbReference>
<dbReference type="Gene3D" id="3.40.50.720">
    <property type="entry name" value="NAD(P)-binding Rossmann-like Domain"/>
    <property type="match status" value="1"/>
</dbReference>
<dbReference type="PANTHER" id="PTHR42940:SF8">
    <property type="entry name" value="VACUOLAR PROTEIN SORTING-ASSOCIATED PROTEIN 11"/>
    <property type="match status" value="1"/>
</dbReference>
<keyword evidence="6 11" id="KW-0862">Zinc</keyword>
<evidence type="ECO:0000256" key="6">
    <source>
        <dbReference type="ARBA" id="ARBA00022833"/>
    </source>
</evidence>
<evidence type="ECO:0000256" key="3">
    <source>
        <dbReference type="ARBA" id="ARBA00013190"/>
    </source>
</evidence>
<dbReference type="InterPro" id="IPR036291">
    <property type="entry name" value="NAD(P)-bd_dom_sf"/>
</dbReference>
<organism evidence="13 14">
    <name type="scientific">Mycoplasmopsis columbinasalis</name>
    <dbReference type="NCBI Taxonomy" id="114880"/>
    <lineage>
        <taxon>Bacteria</taxon>
        <taxon>Bacillati</taxon>
        <taxon>Mycoplasmatota</taxon>
        <taxon>Mycoplasmoidales</taxon>
        <taxon>Metamycoplasmataceae</taxon>
        <taxon>Mycoplasmopsis</taxon>
    </lineage>
</organism>
<evidence type="ECO:0000256" key="4">
    <source>
        <dbReference type="ARBA" id="ARBA00016352"/>
    </source>
</evidence>
<feature type="domain" description="Enoyl reductase (ER)" evidence="12">
    <location>
        <begin position="12"/>
        <end position="347"/>
    </location>
</feature>
<evidence type="ECO:0000256" key="10">
    <source>
        <dbReference type="ARBA" id="ARBA00049243"/>
    </source>
</evidence>
<evidence type="ECO:0000256" key="9">
    <source>
        <dbReference type="ARBA" id="ARBA00049164"/>
    </source>
</evidence>
<evidence type="ECO:0000256" key="8">
    <source>
        <dbReference type="ARBA" id="ARBA00023027"/>
    </source>
</evidence>
<dbReference type="CDD" id="cd08297">
    <property type="entry name" value="CAD3"/>
    <property type="match status" value="1"/>
</dbReference>
<comment type="catalytic activity">
    <reaction evidence="9">
        <text>a secondary alcohol + NAD(+) = a ketone + NADH + H(+)</text>
        <dbReference type="Rhea" id="RHEA:10740"/>
        <dbReference type="ChEBI" id="CHEBI:15378"/>
        <dbReference type="ChEBI" id="CHEBI:17087"/>
        <dbReference type="ChEBI" id="CHEBI:35681"/>
        <dbReference type="ChEBI" id="CHEBI:57540"/>
        <dbReference type="ChEBI" id="CHEBI:57945"/>
        <dbReference type="EC" id="1.1.1.1"/>
    </reaction>
</comment>
<accession>A0A449BAK2</accession>
<comment type="similarity">
    <text evidence="2 11">Belongs to the zinc-containing alcohol dehydrogenase family.</text>
</comment>
<gene>
    <name evidence="13" type="ORF">NCTC10184_00457</name>
</gene>
<sequence length="351" mass="38396">MIMEKMKAFVVRAPKQWSVEEVEIPKPKYKEVLIKMETSGVCHTDLHAANFDWLVQPKYPLIPGHEGIGIVTKLGEGCTRLKVGDRVCLAWLHDACGSCEFCLQGEETLCPNQNMSAYTKDGSFAEYAIGHEDFVGIVPEKLDLITGAPVVCAGVTTYKAIKRANVRAGQWVAVIGVGGLGQLAIQYAKAMGYRPIGVDLTDEKCDLALKSGAEFAFNSAKDPNWVQNLIKATNGGAHGVINTSVSKQAAQNGMDILRRNGRQVLVGLPSKDAHGKDEFGVSIFWTVLFERELVGSIVGTRLDLAEALEYAAEGKVKSEVTRVVRIDEIPEIFDKLQKGEFLGRAVIDFRK</sequence>
<dbReference type="KEGG" id="mcob:NCTC10184_00457"/>
<dbReference type="SMART" id="SM00829">
    <property type="entry name" value="PKS_ER"/>
    <property type="match status" value="1"/>
</dbReference>
<evidence type="ECO:0000313" key="14">
    <source>
        <dbReference type="Proteomes" id="UP000290876"/>
    </source>
</evidence>
<dbReference type="InterPro" id="IPR020843">
    <property type="entry name" value="ER"/>
</dbReference>
<reference evidence="13 14" key="1">
    <citation type="submission" date="2019-01" db="EMBL/GenBank/DDBJ databases">
        <authorList>
            <consortium name="Pathogen Informatics"/>
        </authorList>
    </citation>
    <scope>NUCLEOTIDE SEQUENCE [LARGE SCALE GENOMIC DNA]</scope>
    <source>
        <strain evidence="13 14">NCTC10184</strain>
    </source>
</reference>
<dbReference type="Proteomes" id="UP000290876">
    <property type="component" value="Chromosome"/>
</dbReference>
<dbReference type="EMBL" id="LR215043">
    <property type="protein sequence ID" value="VEU78219.1"/>
    <property type="molecule type" value="Genomic_DNA"/>
</dbReference>
<evidence type="ECO:0000256" key="11">
    <source>
        <dbReference type="RuleBase" id="RU361277"/>
    </source>
</evidence>
<proteinExistence type="inferred from homology"/>
<dbReference type="FunFam" id="3.40.50.720:FF:000039">
    <property type="entry name" value="Alcohol dehydrogenase AdhP"/>
    <property type="match status" value="1"/>
</dbReference>
<name>A0A449BAK2_9BACT</name>
<dbReference type="InterPro" id="IPR011032">
    <property type="entry name" value="GroES-like_sf"/>
</dbReference>
<dbReference type="Pfam" id="PF08240">
    <property type="entry name" value="ADH_N"/>
    <property type="match status" value="1"/>
</dbReference>
<keyword evidence="14" id="KW-1185">Reference proteome</keyword>